<protein>
    <recommendedName>
        <fullName evidence="4">LysM domain-containing protein</fullName>
    </recommendedName>
</protein>
<accession>A0ABS0F641</accession>
<dbReference type="RefSeq" id="WP_195868107.1">
    <property type="nucleotide sequence ID" value="NZ_JADPKZ010000047.1"/>
</dbReference>
<reference evidence="2 3" key="1">
    <citation type="submission" date="2020-11" db="EMBL/GenBank/DDBJ databases">
        <title>Genomic insight of Alicyclobacillus mali FL 18 reveals a new arsenic-resistant strain, with potential in environmental biotechnology.</title>
        <authorList>
            <person name="Fiorentino G."/>
            <person name="Gallo G."/>
            <person name="Aulitto M."/>
        </authorList>
    </citation>
    <scope>NUCLEOTIDE SEQUENCE [LARGE SCALE GENOMIC DNA]</scope>
    <source>
        <strain evidence="2 3">FL 18</strain>
    </source>
</reference>
<evidence type="ECO:0000313" key="2">
    <source>
        <dbReference type="EMBL" id="MBF8378759.1"/>
    </source>
</evidence>
<dbReference type="EMBL" id="JADPKZ010000047">
    <property type="protein sequence ID" value="MBF8378759.1"/>
    <property type="molecule type" value="Genomic_DNA"/>
</dbReference>
<feature type="region of interest" description="Disordered" evidence="1">
    <location>
        <begin position="190"/>
        <end position="211"/>
    </location>
</feature>
<sequence length="493" mass="52651">MSEVSRELLIRLPVDQEVYAEQVASGDVVQDATVATEIVAFDQDRDTYQLEGAIVFAAYVQKASSGDVVHVHQRLPFLLRVPSSAQQAGVLNVKSRLAGVQLDVSGEAWLHLGGWLEVHGLNGSQGYLFRCGAQEVQETFPAEEIAGPAGDVAFQAADVAPEPALRAEAQEETGDPGVPEKPTVEVVSEARGGAQAADGSAESAGEVPPSAQHHLAEFDRFFPQTGSADVENLGAELDGVDRSDVVSAPAAQTPVASFEFVHQVDDAMVDDAVVDHAMVDDAMVDDAMVDDAMVDDAVVDDAVVGDAVVGDAVVDDAVVDAASDSRVEDSTPEQRVEAPFDQAVDAQADAQGPSEAPQSLAADQTPKVSFFASTREEAVEATSSQEADRDALPSEVIPEPMLDDLERHEGEAPKPQDKKLWSFVDFNAPEPRHTLRFVIVLEHESLETVAERCGCLPSELERANPWLQGQPEPGMALLVPERRAMIQKVVQLN</sequence>
<keyword evidence="3" id="KW-1185">Reference proteome</keyword>
<name>A0ABS0F641_9BACL</name>
<comment type="caution">
    <text evidence="2">The sequence shown here is derived from an EMBL/GenBank/DDBJ whole genome shotgun (WGS) entry which is preliminary data.</text>
</comment>
<feature type="region of interest" description="Disordered" evidence="1">
    <location>
        <begin position="345"/>
        <end position="395"/>
    </location>
</feature>
<evidence type="ECO:0000313" key="3">
    <source>
        <dbReference type="Proteomes" id="UP000642910"/>
    </source>
</evidence>
<dbReference type="Proteomes" id="UP000642910">
    <property type="component" value="Unassembled WGS sequence"/>
</dbReference>
<proteinExistence type="predicted"/>
<evidence type="ECO:0008006" key="4">
    <source>
        <dbReference type="Google" id="ProtNLM"/>
    </source>
</evidence>
<evidence type="ECO:0000256" key="1">
    <source>
        <dbReference type="SAM" id="MobiDB-lite"/>
    </source>
</evidence>
<gene>
    <name evidence="2" type="ORF">IW967_12925</name>
</gene>
<organism evidence="2 3">
    <name type="scientific">Alicyclobacillus mali</name>
    <name type="common">ex Roth et al. 2021</name>
    <dbReference type="NCBI Taxonomy" id="1123961"/>
    <lineage>
        <taxon>Bacteria</taxon>
        <taxon>Bacillati</taxon>
        <taxon>Bacillota</taxon>
        <taxon>Bacilli</taxon>
        <taxon>Bacillales</taxon>
        <taxon>Alicyclobacillaceae</taxon>
        <taxon>Alicyclobacillus</taxon>
    </lineage>
</organism>